<protein>
    <submittedName>
        <fullName evidence="1">Uncharacterized protein</fullName>
    </submittedName>
</protein>
<dbReference type="EMBL" id="BKCJ011839710">
    <property type="protein sequence ID" value="GFD57319.1"/>
    <property type="molecule type" value="Genomic_DNA"/>
</dbReference>
<organism evidence="1">
    <name type="scientific">Tanacetum cinerariifolium</name>
    <name type="common">Dalmatian daisy</name>
    <name type="synonym">Chrysanthemum cinerariifolium</name>
    <dbReference type="NCBI Taxonomy" id="118510"/>
    <lineage>
        <taxon>Eukaryota</taxon>
        <taxon>Viridiplantae</taxon>
        <taxon>Streptophyta</taxon>
        <taxon>Embryophyta</taxon>
        <taxon>Tracheophyta</taxon>
        <taxon>Spermatophyta</taxon>
        <taxon>Magnoliopsida</taxon>
        <taxon>eudicotyledons</taxon>
        <taxon>Gunneridae</taxon>
        <taxon>Pentapetalae</taxon>
        <taxon>asterids</taxon>
        <taxon>campanulids</taxon>
        <taxon>Asterales</taxon>
        <taxon>Asteraceae</taxon>
        <taxon>Asteroideae</taxon>
        <taxon>Anthemideae</taxon>
        <taxon>Anthemidinae</taxon>
        <taxon>Tanacetum</taxon>
    </lineage>
</organism>
<gene>
    <name evidence="1" type="ORF">Tci_929288</name>
</gene>
<proteinExistence type="predicted"/>
<dbReference type="AlphaFoldDB" id="A0A699XCA7"/>
<feature type="non-terminal residue" evidence="1">
    <location>
        <position position="1"/>
    </location>
</feature>
<comment type="caution">
    <text evidence="1">The sequence shown here is derived from an EMBL/GenBank/DDBJ whole genome shotgun (WGS) entry which is preliminary data.</text>
</comment>
<accession>A0A699XCA7</accession>
<feature type="non-terminal residue" evidence="1">
    <location>
        <position position="88"/>
    </location>
</feature>
<reference evidence="1" key="1">
    <citation type="journal article" date="2019" name="Sci. Rep.">
        <title>Draft genome of Tanacetum cinerariifolium, the natural source of mosquito coil.</title>
        <authorList>
            <person name="Yamashiro T."/>
            <person name="Shiraishi A."/>
            <person name="Satake H."/>
            <person name="Nakayama K."/>
        </authorList>
    </citation>
    <scope>NUCLEOTIDE SEQUENCE</scope>
</reference>
<evidence type="ECO:0000313" key="1">
    <source>
        <dbReference type="EMBL" id="GFD57319.1"/>
    </source>
</evidence>
<name>A0A699XCA7_TANCI</name>
<sequence>PPVLELPLVLPFLCYDDSEVDSESEHAEQRPERHGSLAVHDAIVLRWRDRVASRPSSPSKSSSHDTFAPSSELLVAPIVVLPRFIDNQ</sequence>